<keyword evidence="2" id="KW-1185">Reference proteome</keyword>
<name>A0A0L6VBY0_9BASI</name>
<sequence>MIVLFHSDLIGQKLELGQVKPQQFTNISSLSKRTDQVFWARTQPWVAQSPAGLGIFLEGAAQNIIHKKRSIRRNTPLKELLIPWLIYKCRLKLVSIKGLTLEEKKIIDGRSGRILQLQILLNDTGLGQCSKYLGKKTDFFECKFLEKRMGPNKLSNTNYYQLCGFLSPNQNQCIFKLSNPVQFQKYHKKKSKMHKMKPGKLCSIVAVHLSEYCLGSSLINSTRTFSTSSKYLLIDQSISSKQLSAPQGVPSNITSSPLFIKTLKSSRFMSVFFFSLFLVFDDELTFLNSIPYLRSFPVHLSSVFRPAIHCSAVPWYASLSSCFPIMILFDDFLFFFRKAFHDEPHFYCSFMTSKTVLKLSFLREGISYIRLE</sequence>
<dbReference type="EMBL" id="LAVV01006841">
    <property type="protein sequence ID" value="KNZ58062.1"/>
    <property type="molecule type" value="Genomic_DNA"/>
</dbReference>
<dbReference type="VEuPathDB" id="FungiDB:VP01_2002g1"/>
<dbReference type="AlphaFoldDB" id="A0A0L6VBY0"/>
<protein>
    <submittedName>
        <fullName evidence="1">Uncharacterized protein</fullName>
    </submittedName>
</protein>
<reference evidence="1 2" key="1">
    <citation type="submission" date="2015-08" db="EMBL/GenBank/DDBJ databases">
        <title>Next Generation Sequencing and Analysis of the Genome of Puccinia sorghi L Schw, the Causal Agent of Maize Common Rust.</title>
        <authorList>
            <person name="Rochi L."/>
            <person name="Burguener G."/>
            <person name="Darino M."/>
            <person name="Turjanski A."/>
            <person name="Kreff E."/>
            <person name="Dieguez M.J."/>
            <person name="Sacco F."/>
        </authorList>
    </citation>
    <scope>NUCLEOTIDE SEQUENCE [LARGE SCALE GENOMIC DNA]</scope>
    <source>
        <strain evidence="1 2">RO10H11247</strain>
    </source>
</reference>
<evidence type="ECO:0000313" key="1">
    <source>
        <dbReference type="EMBL" id="KNZ58062.1"/>
    </source>
</evidence>
<evidence type="ECO:0000313" key="2">
    <source>
        <dbReference type="Proteomes" id="UP000037035"/>
    </source>
</evidence>
<gene>
    <name evidence="1" type="ORF">VP01_2002g1</name>
</gene>
<dbReference type="Proteomes" id="UP000037035">
    <property type="component" value="Unassembled WGS sequence"/>
</dbReference>
<organism evidence="1 2">
    <name type="scientific">Puccinia sorghi</name>
    <dbReference type="NCBI Taxonomy" id="27349"/>
    <lineage>
        <taxon>Eukaryota</taxon>
        <taxon>Fungi</taxon>
        <taxon>Dikarya</taxon>
        <taxon>Basidiomycota</taxon>
        <taxon>Pucciniomycotina</taxon>
        <taxon>Pucciniomycetes</taxon>
        <taxon>Pucciniales</taxon>
        <taxon>Pucciniaceae</taxon>
        <taxon>Puccinia</taxon>
    </lineage>
</organism>
<accession>A0A0L6VBY0</accession>
<comment type="caution">
    <text evidence="1">The sequence shown here is derived from an EMBL/GenBank/DDBJ whole genome shotgun (WGS) entry which is preliminary data.</text>
</comment>
<proteinExistence type="predicted"/>